<evidence type="ECO:0000259" key="1">
    <source>
        <dbReference type="Pfam" id="PF06742"/>
    </source>
</evidence>
<dbReference type="InterPro" id="IPR012038">
    <property type="entry name" value="UCP009471"/>
</dbReference>
<proteinExistence type="predicted"/>
<dbReference type="InterPro" id="IPR010621">
    <property type="entry name" value="DUF1214"/>
</dbReference>
<keyword evidence="3" id="KW-1185">Reference proteome</keyword>
<reference evidence="2 3" key="1">
    <citation type="submission" date="2016-07" db="EMBL/GenBank/DDBJ databases">
        <title>Draft Genome Sequence of Methylobrevis pamukkalensis PK2.</title>
        <authorList>
            <person name="Vasilenko O.V."/>
            <person name="Doronina N.V."/>
            <person name="Shmareva M.N."/>
            <person name="Tarlachkov S.V."/>
            <person name="Mustakhimov I."/>
            <person name="Trotsenko Y.A."/>
        </authorList>
    </citation>
    <scope>NUCLEOTIDE SEQUENCE [LARGE SCALE GENOMIC DNA]</scope>
    <source>
        <strain evidence="2 3">PK2</strain>
    </source>
</reference>
<organism evidence="2 3">
    <name type="scientific">Methylobrevis pamukkalensis</name>
    <dbReference type="NCBI Taxonomy" id="1439726"/>
    <lineage>
        <taxon>Bacteria</taxon>
        <taxon>Pseudomonadati</taxon>
        <taxon>Pseudomonadota</taxon>
        <taxon>Alphaproteobacteria</taxon>
        <taxon>Hyphomicrobiales</taxon>
        <taxon>Pleomorphomonadaceae</taxon>
        <taxon>Methylobrevis</taxon>
    </lineage>
</organism>
<evidence type="ECO:0000313" key="3">
    <source>
        <dbReference type="Proteomes" id="UP000094622"/>
    </source>
</evidence>
<sequence length="190" mass="20051">MPLIRNVLLIAVVSAVLGLGSVRHALDLTVFDDVRDYGPWRAVLPATAATANPYLAARLARSGEVPLGPVLGLALTARSDDDGAPLDPACHYVISGDLAFADLWTLTVSAGDGRLAPPPAPRFAFTSRDVLRSPQGFDITVGPTARPGNFLSDAGLDDIVLTLRIYDPALVAALYETPPPFPRIRLQGCA</sequence>
<dbReference type="PIRSF" id="PIRSF009471">
    <property type="entry name" value="UCP009471"/>
    <property type="match status" value="1"/>
</dbReference>
<evidence type="ECO:0000313" key="2">
    <source>
        <dbReference type="EMBL" id="ODN72417.1"/>
    </source>
</evidence>
<dbReference type="Proteomes" id="UP000094622">
    <property type="component" value="Unassembled WGS sequence"/>
</dbReference>
<feature type="domain" description="DUF1214" evidence="1">
    <location>
        <begin position="74"/>
        <end position="169"/>
    </location>
</feature>
<gene>
    <name evidence="2" type="ORF">A6302_00163</name>
</gene>
<dbReference type="AlphaFoldDB" id="A0A1E3H7W1"/>
<dbReference type="RefSeq" id="WP_169833460.1">
    <property type="nucleotide sequence ID" value="NZ_MCRJ01000002.1"/>
</dbReference>
<dbReference type="EMBL" id="MCRJ01000002">
    <property type="protein sequence ID" value="ODN72417.1"/>
    <property type="molecule type" value="Genomic_DNA"/>
</dbReference>
<accession>A0A1E3H7W1</accession>
<protein>
    <recommendedName>
        <fullName evidence="1">DUF1214 domain-containing protein</fullName>
    </recommendedName>
</protein>
<name>A0A1E3H7W1_9HYPH</name>
<dbReference type="Pfam" id="PF06742">
    <property type="entry name" value="DUF1214"/>
    <property type="match status" value="1"/>
</dbReference>
<dbReference type="Gene3D" id="2.60.120.1600">
    <property type="match status" value="1"/>
</dbReference>
<dbReference type="SUPFAM" id="SSF160935">
    <property type="entry name" value="VPA0735-like"/>
    <property type="match status" value="1"/>
</dbReference>
<comment type="caution">
    <text evidence="2">The sequence shown here is derived from an EMBL/GenBank/DDBJ whole genome shotgun (WGS) entry which is preliminary data.</text>
</comment>